<dbReference type="SMART" id="SM00267">
    <property type="entry name" value="GGDEF"/>
    <property type="match status" value="2"/>
</dbReference>
<dbReference type="Pfam" id="PF00563">
    <property type="entry name" value="EAL"/>
    <property type="match status" value="1"/>
</dbReference>
<feature type="domain" description="GGDEF" evidence="4">
    <location>
        <begin position="276"/>
        <end position="404"/>
    </location>
</feature>
<dbReference type="InterPro" id="IPR000700">
    <property type="entry name" value="PAS-assoc_C"/>
</dbReference>
<dbReference type="SUPFAM" id="SSF55785">
    <property type="entry name" value="PYP-like sensor domain (PAS domain)"/>
    <property type="match status" value="5"/>
</dbReference>
<feature type="domain" description="PAC" evidence="2">
    <location>
        <begin position="926"/>
        <end position="977"/>
    </location>
</feature>
<feature type="domain" description="PAC" evidence="2">
    <location>
        <begin position="768"/>
        <end position="821"/>
    </location>
</feature>
<dbReference type="InterPro" id="IPR001633">
    <property type="entry name" value="EAL_dom"/>
</dbReference>
<dbReference type="InterPro" id="IPR000014">
    <property type="entry name" value="PAS"/>
</dbReference>
<dbReference type="InterPro" id="IPR052155">
    <property type="entry name" value="Biofilm_reg_signaling"/>
</dbReference>
<dbReference type="InterPro" id="IPR043128">
    <property type="entry name" value="Rev_trsase/Diguanyl_cyclase"/>
</dbReference>
<dbReference type="InterPro" id="IPR000160">
    <property type="entry name" value="GGDEF_dom"/>
</dbReference>
<feature type="domain" description="PAC" evidence="2">
    <location>
        <begin position="190"/>
        <end position="242"/>
    </location>
</feature>
<dbReference type="CDD" id="cd01948">
    <property type="entry name" value="EAL"/>
    <property type="match status" value="1"/>
</dbReference>
<gene>
    <name evidence="6" type="ORF">G5B36_12035</name>
    <name evidence="5" type="ORF">L0N08_07755</name>
</gene>
<dbReference type="InterPro" id="IPR001610">
    <property type="entry name" value="PAC"/>
</dbReference>
<name>A0AAW5BWW1_9FIRM</name>
<dbReference type="CDD" id="cd01949">
    <property type="entry name" value="GGDEF"/>
    <property type="match status" value="1"/>
</dbReference>
<proteinExistence type="predicted"/>
<evidence type="ECO:0000313" key="8">
    <source>
        <dbReference type="Proteomes" id="UP001299608"/>
    </source>
</evidence>
<dbReference type="SMART" id="SM00052">
    <property type="entry name" value="EAL"/>
    <property type="match status" value="1"/>
</dbReference>
<evidence type="ECO:0000259" key="3">
    <source>
        <dbReference type="PROSITE" id="PS50883"/>
    </source>
</evidence>
<feature type="domain" description="EAL" evidence="3">
    <location>
        <begin position="413"/>
        <end position="668"/>
    </location>
</feature>
<reference evidence="5" key="3">
    <citation type="submission" date="2022-01" db="EMBL/GenBank/DDBJ databases">
        <title>Collection of gut derived symbiotic bacterial strains cultured from healthy donors.</title>
        <authorList>
            <person name="Lin H."/>
            <person name="Kohout C."/>
            <person name="Waligurski E."/>
            <person name="Pamer E.G."/>
        </authorList>
    </citation>
    <scope>NUCLEOTIDE SEQUENCE</scope>
    <source>
        <strain evidence="5">DFI.6.55</strain>
    </source>
</reference>
<dbReference type="RefSeq" id="WP_117558809.1">
    <property type="nucleotide sequence ID" value="NZ_JAAITT010000015.1"/>
</dbReference>
<dbReference type="Gene3D" id="3.30.70.270">
    <property type="match status" value="2"/>
</dbReference>
<feature type="domain" description="GGDEF" evidence="4">
    <location>
        <begin position="1407"/>
        <end position="1539"/>
    </location>
</feature>
<dbReference type="Pfam" id="PF13426">
    <property type="entry name" value="PAS_9"/>
    <property type="match status" value="1"/>
</dbReference>
<dbReference type="NCBIfam" id="TIGR00229">
    <property type="entry name" value="sensory_box"/>
    <property type="match status" value="3"/>
</dbReference>
<dbReference type="Proteomes" id="UP001299608">
    <property type="component" value="Unassembled WGS sequence"/>
</dbReference>
<dbReference type="Proteomes" id="UP000669239">
    <property type="component" value="Unassembled WGS sequence"/>
</dbReference>
<evidence type="ECO:0000313" key="7">
    <source>
        <dbReference type="Proteomes" id="UP000669239"/>
    </source>
</evidence>
<accession>A0AAW5BWW1</accession>
<dbReference type="InterPro" id="IPR013655">
    <property type="entry name" value="PAS_fold_3"/>
</dbReference>
<feature type="domain" description="PAS" evidence="1">
    <location>
        <begin position="1011"/>
        <end position="1051"/>
    </location>
</feature>
<dbReference type="SUPFAM" id="SSF55073">
    <property type="entry name" value="Nucleotide cyclase"/>
    <property type="match status" value="2"/>
</dbReference>
<evidence type="ECO:0000259" key="4">
    <source>
        <dbReference type="PROSITE" id="PS50887"/>
    </source>
</evidence>
<dbReference type="Pfam" id="PF00990">
    <property type="entry name" value="GGDEF"/>
    <property type="match status" value="2"/>
</dbReference>
<dbReference type="PROSITE" id="PS50113">
    <property type="entry name" value="PAC"/>
    <property type="match status" value="4"/>
</dbReference>
<dbReference type="EMBL" id="JAAITT010000015">
    <property type="protein sequence ID" value="NSJ49427.1"/>
    <property type="molecule type" value="Genomic_DNA"/>
</dbReference>
<reference evidence="6" key="2">
    <citation type="submission" date="2020-02" db="EMBL/GenBank/DDBJ databases">
        <authorList>
            <person name="Littmann E."/>
            <person name="Sorbara M."/>
        </authorList>
    </citation>
    <scope>NUCLEOTIDE SEQUENCE</scope>
    <source>
        <strain evidence="6">MSK.1.17</strain>
    </source>
</reference>
<dbReference type="InterPro" id="IPR035919">
    <property type="entry name" value="EAL_sf"/>
</dbReference>
<dbReference type="InterPro" id="IPR029787">
    <property type="entry name" value="Nucleotide_cyclase"/>
</dbReference>
<evidence type="ECO:0000259" key="2">
    <source>
        <dbReference type="PROSITE" id="PS50113"/>
    </source>
</evidence>
<reference evidence="6 7" key="1">
    <citation type="journal article" date="2020" name="Cell Host Microbe">
        <title>Functional and Genomic Variation between Human-Derived Isolates of Lachnospiraceae Reveals Inter- and Intra-Species Diversity.</title>
        <authorList>
            <person name="Sorbara M.T."/>
            <person name="Littmann E.R."/>
            <person name="Fontana E."/>
            <person name="Moody T.U."/>
            <person name="Kohout C.E."/>
            <person name="Gjonbalaj M."/>
            <person name="Eaton V."/>
            <person name="Seok R."/>
            <person name="Leiner I.M."/>
            <person name="Pamer E.G."/>
        </authorList>
    </citation>
    <scope>NUCLEOTIDE SEQUENCE [LARGE SCALE GENOMIC DNA]</scope>
    <source>
        <strain evidence="6 7">MSK.1.17</strain>
    </source>
</reference>
<evidence type="ECO:0000259" key="1">
    <source>
        <dbReference type="PROSITE" id="PS50112"/>
    </source>
</evidence>
<evidence type="ECO:0000313" key="5">
    <source>
        <dbReference type="EMBL" id="MCG4745299.1"/>
    </source>
</evidence>
<dbReference type="Pfam" id="PF08447">
    <property type="entry name" value="PAS_3"/>
    <property type="match status" value="3"/>
</dbReference>
<dbReference type="PROSITE" id="PS50112">
    <property type="entry name" value="PAS"/>
    <property type="match status" value="1"/>
</dbReference>
<dbReference type="SMART" id="SM00086">
    <property type="entry name" value="PAC"/>
    <property type="match status" value="5"/>
</dbReference>
<dbReference type="CDD" id="cd00130">
    <property type="entry name" value="PAS"/>
    <property type="match status" value="2"/>
</dbReference>
<dbReference type="PROSITE" id="PS50883">
    <property type="entry name" value="EAL"/>
    <property type="match status" value="1"/>
</dbReference>
<keyword evidence="7" id="KW-1185">Reference proteome</keyword>
<dbReference type="SUPFAM" id="SSF141868">
    <property type="entry name" value="EAL domain-like"/>
    <property type="match status" value="1"/>
</dbReference>
<dbReference type="SMART" id="SM00091">
    <property type="entry name" value="PAS"/>
    <property type="match status" value="2"/>
</dbReference>
<evidence type="ECO:0000313" key="6">
    <source>
        <dbReference type="EMBL" id="NSJ49427.1"/>
    </source>
</evidence>
<dbReference type="PANTHER" id="PTHR44757">
    <property type="entry name" value="DIGUANYLATE CYCLASE DGCP"/>
    <property type="match status" value="1"/>
</dbReference>
<organism evidence="5 8">
    <name type="scientific">Enterocloster aldenensis</name>
    <dbReference type="NCBI Taxonomy" id="358742"/>
    <lineage>
        <taxon>Bacteria</taxon>
        <taxon>Bacillati</taxon>
        <taxon>Bacillota</taxon>
        <taxon>Clostridia</taxon>
        <taxon>Lachnospirales</taxon>
        <taxon>Lachnospiraceae</taxon>
        <taxon>Enterocloster</taxon>
    </lineage>
</organism>
<comment type="caution">
    <text evidence="5">The sequence shown here is derived from an EMBL/GenBank/DDBJ whole genome shotgun (WGS) entry which is preliminary data.</text>
</comment>
<protein>
    <submittedName>
        <fullName evidence="5">EAL domain-containing protein</fullName>
    </submittedName>
</protein>
<dbReference type="Gene3D" id="3.20.20.450">
    <property type="entry name" value="EAL domain"/>
    <property type="match status" value="1"/>
</dbReference>
<dbReference type="PANTHER" id="PTHR44757:SF2">
    <property type="entry name" value="BIOFILM ARCHITECTURE MAINTENANCE PROTEIN MBAA"/>
    <property type="match status" value="1"/>
</dbReference>
<dbReference type="PROSITE" id="PS50887">
    <property type="entry name" value="GGDEF"/>
    <property type="match status" value="2"/>
</dbReference>
<dbReference type="EMBL" id="JAKNGE010000008">
    <property type="protein sequence ID" value="MCG4745299.1"/>
    <property type="molecule type" value="Genomic_DNA"/>
</dbReference>
<sequence>MDTVKSSNETSIYIIDDNYRIVHFNSALRDKFPELQCGDICYEKLCQEAKPCARCPFEREDDEAVVFYNKVVQKWLEVGTGRIDWPGMGTCNMVLVREIHEGNKNLFYSLTNISVYDELFELDFTRDSYRLLYHAEDKYVIPGVEGNLGRMLEEMAGAMIHPEDRDSFREFWNRERIRGCLDHGRDEKALKGQFRRLRLEGGYTWVSQVVVPLKRGSGDDDTVMCFIQDISEQKSHEDEIKKALETKDAEFDPMTGLFRRTVFLKRAQEFLSGKTGTYCLAAVDIEHFKLFNEWYGQEEGDRLLSRIGCHLKEIEAAYKGIAGYMGGDDFVIIIPDHRAAIGELQDRIMTYVRQSGGTAGFLPAFGIYGIEDMSMSISTMYDRACIALASVKGSYARRMCRYDSRMMREMEENHKLLSEVQKGLDHGEFVFYAQPKCCLDTGRIVGLEALVRWNHPVRGLIPPGVFLPLLENNGLITKLDLFIWEEVCRKLRRWIDRGHRPVPISVNVSRMDIYAVDVTAVFKELTERYAIEPRLLEVEITESAYVEEYNVIPGVVESLREAGFTVLMDDFGSGYSSLNMLKDVNVDVLKIDMKFLEMDGKSVGKGMEILEAVTRLANIMGLRIIAEGIETKEQIDFLMNMGCTYGQGYYFFHPMPIEVFEPLLSDEDNIDFRGIRAKQIERVRLKDMLEEDIASDAMMNNILGAVAFYEVYDGQLELLRVNEQYCALTGTSAVELEEQRKFILKDTREEDREHAFGIFTQAYENPLKGAEGDLRRRKGDGTYMWMHLRVFFLREQDGRRLFYGAVSDISEQRHRERMLEASQRALSAVVHISGKDGSFMQLAEENRRVAASIFAQMTPGGMIGGYCEEGFPLYFANHEMVRLLGYDTFEELADAIGYQVINTIHPDDRMRVGQDIGPEYYAGLEYTTIYRMQKKDGSWFWTLDKGRVIEAEDGRLAIVSACTDISETMEAQRLLMESNSNLKQRNEELNFLNNDMPGGYHRCAKNRDFDFTYISNRFLEIFGYTRNQIKELFDDKFMNMVHPDDRDRVMRGADILTGSEGTYNMEYRMKAARGYIWVIDQTRHMLYGDKEFFQGVVLEVTELVTLRERLRLLLAHVPEDFVLVSCHDGRFEHEIIADGLARTMGYSREGYLELLEAGGYLKERKGDGYGELLREIREMSGKGGSFVHISPFVCRDGRRMWVRTEAMSVEHTRNETIYLFNYKDVTGIQEKKLELDLLGRKQESILRLADINSWEWNLRQDTLVLTNVTNSNFIKYFCGRGVEVGKVFPNLSHGLKNLSCIPQEYRQAFHEYNKRLRMNQDGGTLILEFPVIAKDNSRVWFRTAAQTLVDENKIPAVVVGYTTDITETRLQSQMLTRMASTDPLTGLLNRQSAIPAIQAYLTKGTQAPGALIMFDLDNFKLANDVFGHDFGDAMIVQNARKLKSYFRSDDIVCRIGGDEFIVLCKNISEKDVEAKLNRIVDEMSTTRHGGGRDIVFSISAGYVMVPEQGTDFDGLYHKADVALFAAKMYSKCTFRKYDASMKTIRIELAK</sequence>
<feature type="domain" description="PAC" evidence="2">
    <location>
        <begin position="1325"/>
        <end position="1377"/>
    </location>
</feature>
<dbReference type="InterPro" id="IPR035965">
    <property type="entry name" value="PAS-like_dom_sf"/>
</dbReference>
<dbReference type="NCBIfam" id="TIGR00254">
    <property type="entry name" value="GGDEF"/>
    <property type="match status" value="2"/>
</dbReference>
<dbReference type="Gene3D" id="3.30.450.20">
    <property type="entry name" value="PAS domain"/>
    <property type="match status" value="5"/>
</dbReference>